<keyword evidence="6" id="KW-0460">Magnesium</keyword>
<dbReference type="InterPro" id="IPR036702">
    <property type="entry name" value="ComB-like_sf"/>
</dbReference>
<dbReference type="EMBL" id="CP036528">
    <property type="protein sequence ID" value="QBK26638.1"/>
    <property type="molecule type" value="Genomic_DNA"/>
</dbReference>
<evidence type="ECO:0000256" key="6">
    <source>
        <dbReference type="ARBA" id="ARBA00022842"/>
    </source>
</evidence>
<dbReference type="EC" id="3.1.3.71" evidence="3"/>
<evidence type="ECO:0000256" key="3">
    <source>
        <dbReference type="ARBA" id="ARBA00012953"/>
    </source>
</evidence>
<evidence type="ECO:0000256" key="7">
    <source>
        <dbReference type="ARBA" id="ARBA00033711"/>
    </source>
</evidence>
<comment type="cofactor">
    <cofactor evidence="1">
        <name>Mg(2+)</name>
        <dbReference type="ChEBI" id="CHEBI:18420"/>
    </cofactor>
</comment>
<dbReference type="GO" id="GO:0000287">
    <property type="term" value="F:magnesium ion binding"/>
    <property type="evidence" value="ECO:0007669"/>
    <property type="project" value="InterPro"/>
</dbReference>
<evidence type="ECO:0000256" key="2">
    <source>
        <dbReference type="ARBA" id="ARBA00009997"/>
    </source>
</evidence>
<evidence type="ECO:0000256" key="4">
    <source>
        <dbReference type="ARBA" id="ARBA00021948"/>
    </source>
</evidence>
<proteinExistence type="inferred from homology"/>
<keyword evidence="9" id="KW-1185">Reference proteome</keyword>
<name>A0A4P6UX07_9BACL</name>
<dbReference type="GO" id="GO:0050532">
    <property type="term" value="F:2-phosphosulfolactate phosphatase activity"/>
    <property type="evidence" value="ECO:0007669"/>
    <property type="project" value="UniProtKB-EC"/>
</dbReference>
<comment type="similarity">
    <text evidence="2">Belongs to the ComB family.</text>
</comment>
<evidence type="ECO:0000256" key="5">
    <source>
        <dbReference type="ARBA" id="ARBA00022801"/>
    </source>
</evidence>
<dbReference type="PANTHER" id="PTHR37311:SF1">
    <property type="entry name" value="2-PHOSPHOSULFOLACTATE PHOSPHATASE-RELATED"/>
    <property type="match status" value="1"/>
</dbReference>
<dbReference type="Pfam" id="PF04029">
    <property type="entry name" value="2-ph_phosp"/>
    <property type="match status" value="1"/>
</dbReference>
<evidence type="ECO:0000313" key="9">
    <source>
        <dbReference type="Proteomes" id="UP000291151"/>
    </source>
</evidence>
<sequence>MGKIHLLLTKEEIDEEKIKEGNKIVVVLDVLLATTTITSALHNGATEVVPVMNSLEALEAAKAYEEGQYILSGESKAKPIEGFVYPSPSILREKVKGKALIVSTTNGTVAIRKASGAKRTYVSSLLNNPFVAEKVKEQGLEETILVICSGTSGKLSLEDFYGAGHFLSCLLEHDDGQLKLTDAAMAALLFYKGNAGDAFEIFRSSYVGKLFEKNQFIDELAFAAQQGTIPIVPILKGQKIVAEHSIKL</sequence>
<dbReference type="Proteomes" id="UP000291151">
    <property type="component" value="Chromosome"/>
</dbReference>
<organism evidence="8 9">
    <name type="scientific">Ureibacillus thermophilus</name>
    <dbReference type="NCBI Taxonomy" id="367743"/>
    <lineage>
        <taxon>Bacteria</taxon>
        <taxon>Bacillati</taxon>
        <taxon>Bacillota</taxon>
        <taxon>Bacilli</taxon>
        <taxon>Bacillales</taxon>
        <taxon>Caryophanaceae</taxon>
        <taxon>Ureibacillus</taxon>
    </lineage>
</organism>
<comment type="catalytic activity">
    <reaction evidence="7">
        <text>(2R)-O-phospho-3-sulfolactate + H2O = (2R)-3-sulfolactate + phosphate</text>
        <dbReference type="Rhea" id="RHEA:23416"/>
        <dbReference type="ChEBI" id="CHEBI:15377"/>
        <dbReference type="ChEBI" id="CHEBI:15597"/>
        <dbReference type="ChEBI" id="CHEBI:43474"/>
        <dbReference type="ChEBI" id="CHEBI:58738"/>
        <dbReference type="EC" id="3.1.3.71"/>
    </reaction>
</comment>
<evidence type="ECO:0000313" key="8">
    <source>
        <dbReference type="EMBL" id="QBK26638.1"/>
    </source>
</evidence>
<reference evidence="8 9" key="1">
    <citation type="submission" date="2019-02" db="EMBL/GenBank/DDBJ databases">
        <title>Ureibacillus thermophilus.</title>
        <authorList>
            <person name="Sunny J.S."/>
            <person name="Natarajan A."/>
            <person name="Saleena L.M."/>
        </authorList>
    </citation>
    <scope>NUCLEOTIDE SEQUENCE [LARGE SCALE GENOMIC DNA]</scope>
    <source>
        <strain evidence="8 9">LM102</strain>
    </source>
</reference>
<dbReference type="SUPFAM" id="SSF142823">
    <property type="entry name" value="ComB-like"/>
    <property type="match status" value="1"/>
</dbReference>
<keyword evidence="5" id="KW-0378">Hydrolase</keyword>
<protein>
    <recommendedName>
        <fullName evidence="4">Probable 2-phosphosulfolactate phosphatase</fullName>
        <ecNumber evidence="3">3.1.3.71</ecNumber>
    </recommendedName>
</protein>
<dbReference type="InterPro" id="IPR005238">
    <property type="entry name" value="ComB-like"/>
</dbReference>
<dbReference type="Gene3D" id="3.90.1560.10">
    <property type="entry name" value="ComB-like"/>
    <property type="match status" value="1"/>
</dbReference>
<gene>
    <name evidence="8" type="ORF">DKZ56_12740</name>
</gene>
<dbReference type="RefSeq" id="WP_208650325.1">
    <property type="nucleotide sequence ID" value="NZ_CP036528.1"/>
</dbReference>
<dbReference type="KEGG" id="uth:DKZ56_12740"/>
<accession>A0A4P6UX07</accession>
<evidence type="ECO:0000256" key="1">
    <source>
        <dbReference type="ARBA" id="ARBA00001946"/>
    </source>
</evidence>
<dbReference type="PANTHER" id="PTHR37311">
    <property type="entry name" value="2-PHOSPHOSULFOLACTATE PHOSPHATASE-RELATED"/>
    <property type="match status" value="1"/>
</dbReference>
<dbReference type="AlphaFoldDB" id="A0A4P6UX07"/>
<dbReference type="GO" id="GO:0050545">
    <property type="term" value="F:sulfopyruvate decarboxylase activity"/>
    <property type="evidence" value="ECO:0007669"/>
    <property type="project" value="TreeGrafter"/>
</dbReference>